<organism evidence="1 2">
    <name type="scientific">Flavobacterium muglaense</name>
    <dbReference type="NCBI Taxonomy" id="2764716"/>
    <lineage>
        <taxon>Bacteria</taxon>
        <taxon>Pseudomonadati</taxon>
        <taxon>Bacteroidota</taxon>
        <taxon>Flavobacteriia</taxon>
        <taxon>Flavobacteriales</taxon>
        <taxon>Flavobacteriaceae</taxon>
        <taxon>Flavobacterium</taxon>
    </lineage>
</organism>
<dbReference type="EMBL" id="JACRUL010000094">
    <property type="protein sequence ID" value="MBC5846251.1"/>
    <property type="molecule type" value="Genomic_DNA"/>
</dbReference>
<protein>
    <submittedName>
        <fullName evidence="1">Uncharacterized protein</fullName>
    </submittedName>
</protein>
<sequence length="75" mass="9136">MSRSYIKNKIVGYTKKETEKRDKTIANKRYRRLVKVRIAKRSEVLPLVREVSNVWTFDKDGKHYYPEMTKLEMRK</sequence>
<name>A0A923SH00_9FLAO</name>
<evidence type="ECO:0000313" key="1">
    <source>
        <dbReference type="EMBL" id="MBC5846251.1"/>
    </source>
</evidence>
<evidence type="ECO:0000313" key="2">
    <source>
        <dbReference type="Proteomes" id="UP000641454"/>
    </source>
</evidence>
<gene>
    <name evidence="1" type="ORF">H8R25_17695</name>
</gene>
<dbReference type="RefSeq" id="WP_187021740.1">
    <property type="nucleotide sequence ID" value="NZ_JACRUK010000093.1"/>
</dbReference>
<reference evidence="1 2" key="1">
    <citation type="submission" date="2020-08" db="EMBL/GenBank/DDBJ databases">
        <title>Description of novel Flavobacterium F-392 isolate.</title>
        <authorList>
            <person name="Saticioglu I.B."/>
            <person name="Duman M."/>
            <person name="Altun S."/>
        </authorList>
    </citation>
    <scope>NUCLEOTIDE SEQUENCE [LARGE SCALE GENOMIC DNA]</scope>
    <source>
        <strain evidence="1 2">F-392</strain>
    </source>
</reference>
<dbReference type="Proteomes" id="UP000641454">
    <property type="component" value="Unassembled WGS sequence"/>
</dbReference>
<accession>A0A923SH00</accession>
<proteinExistence type="predicted"/>
<dbReference type="AlphaFoldDB" id="A0A923SH00"/>
<comment type="caution">
    <text evidence="1">The sequence shown here is derived from an EMBL/GenBank/DDBJ whole genome shotgun (WGS) entry which is preliminary data.</text>
</comment>
<keyword evidence="2" id="KW-1185">Reference proteome</keyword>